<name>A0AA86P4Z8_9EUKA</name>
<dbReference type="GO" id="GO:0016787">
    <property type="term" value="F:hydrolase activity"/>
    <property type="evidence" value="ECO:0007669"/>
    <property type="project" value="UniProtKB-KW"/>
</dbReference>
<dbReference type="AlphaFoldDB" id="A0AA86P4Z8"/>
<dbReference type="SUPFAM" id="SSF52540">
    <property type="entry name" value="P-loop containing nucleoside triphosphate hydrolases"/>
    <property type="match status" value="1"/>
</dbReference>
<dbReference type="Proteomes" id="UP001642409">
    <property type="component" value="Unassembled WGS sequence"/>
</dbReference>
<evidence type="ECO:0000313" key="2">
    <source>
        <dbReference type="EMBL" id="CAL5974864.1"/>
    </source>
</evidence>
<protein>
    <submittedName>
        <fullName evidence="1">P-loop containing nucleoside triphosphate hydrolase</fullName>
    </submittedName>
    <submittedName>
        <fullName evidence="2">P-loop_containing nucleoside triphosphate hydrolase</fullName>
    </submittedName>
</protein>
<proteinExistence type="predicted"/>
<dbReference type="InterPro" id="IPR027417">
    <property type="entry name" value="P-loop_NTPase"/>
</dbReference>
<sequence length="366" mass="42563">MSHESLNLKLTRNYDIDMIDNNQLSARQLTRESSRQSGLRTSKTTIFVTEQFDDLDEQTINQFSKKTQVSLKSLRAPPSLQITQLNNCSYDVAPKPMEPQSSNSSEEPQLYPKMQLEQNIMQKQVNLADLPNNHLVNLIPLIQVPNTKPSVYQKYMPDQLQFDELFSYGRLGLIGARNSLARDIVTTIANQHNQYIINVTLKELLSQLKVYKTFQKTINNIFELADFIKPCLLCFHDFDLMLQNEDCHEIIKQILVKQASLNSFSASPIYMVFLTQQLEQINIEVFRKPIYVGFLDLEDRIKIIEKVAGSQSEKYKYLATELPYLSIAQFRSSIKKVLEGQQPETMNFTEDDEKRLQWSINRWQYK</sequence>
<dbReference type="Gene3D" id="1.10.8.60">
    <property type="match status" value="1"/>
</dbReference>
<gene>
    <name evidence="1" type="ORF">HINF_LOCUS18431</name>
    <name evidence="2" type="ORF">HINF_LOCUS3066</name>
</gene>
<evidence type="ECO:0000313" key="3">
    <source>
        <dbReference type="Proteomes" id="UP001642409"/>
    </source>
</evidence>
<dbReference type="Gene3D" id="3.40.50.300">
    <property type="entry name" value="P-loop containing nucleotide triphosphate hydrolases"/>
    <property type="match status" value="1"/>
</dbReference>
<organism evidence="1">
    <name type="scientific">Hexamita inflata</name>
    <dbReference type="NCBI Taxonomy" id="28002"/>
    <lineage>
        <taxon>Eukaryota</taxon>
        <taxon>Metamonada</taxon>
        <taxon>Diplomonadida</taxon>
        <taxon>Hexamitidae</taxon>
        <taxon>Hexamitinae</taxon>
        <taxon>Hexamita</taxon>
    </lineage>
</organism>
<reference evidence="1" key="1">
    <citation type="submission" date="2023-06" db="EMBL/GenBank/DDBJ databases">
        <authorList>
            <person name="Kurt Z."/>
        </authorList>
    </citation>
    <scope>NUCLEOTIDE SEQUENCE</scope>
</reference>
<evidence type="ECO:0000313" key="1">
    <source>
        <dbReference type="EMBL" id="CAI9930786.1"/>
    </source>
</evidence>
<dbReference type="EMBL" id="CATOUU010000464">
    <property type="protein sequence ID" value="CAI9930786.1"/>
    <property type="molecule type" value="Genomic_DNA"/>
</dbReference>
<accession>A0AA86P4Z8</accession>
<comment type="caution">
    <text evidence="1">The sequence shown here is derived from an EMBL/GenBank/DDBJ whole genome shotgun (WGS) entry which is preliminary data.</text>
</comment>
<dbReference type="EMBL" id="CAXDID020000005">
    <property type="protein sequence ID" value="CAL5974864.1"/>
    <property type="molecule type" value="Genomic_DNA"/>
</dbReference>
<keyword evidence="3" id="KW-1185">Reference proteome</keyword>
<keyword evidence="1" id="KW-0378">Hydrolase</keyword>
<reference evidence="2 3" key="2">
    <citation type="submission" date="2024-07" db="EMBL/GenBank/DDBJ databases">
        <authorList>
            <person name="Akdeniz Z."/>
        </authorList>
    </citation>
    <scope>NUCLEOTIDE SEQUENCE [LARGE SCALE GENOMIC DNA]</scope>
</reference>